<proteinExistence type="predicted"/>
<accession>A0A3A4JPC7</accession>
<comment type="caution">
    <text evidence="1">The sequence shown here is derived from an EMBL/GenBank/DDBJ whole genome shotgun (WGS) entry which is preliminary data.</text>
</comment>
<dbReference type="AlphaFoldDB" id="A0A3A4JPC7"/>
<evidence type="ECO:0000313" key="2">
    <source>
        <dbReference type="Proteomes" id="UP000266677"/>
    </source>
</evidence>
<dbReference type="RefSeq" id="WP_120043925.1">
    <property type="nucleotide sequence ID" value="NZ_QZFU01000036.1"/>
</dbReference>
<sequence>MSGTRHGAQAELLALWESAVTRPPIGRALVLAVAGGADPRTVADLPVGRRDEFVMALRERWFGAGFDCVVDCPECAAELELGLRPEDIRRETPSAVVDSAGYRAITSRDLLAAARAEDPRRELLSRCVPEGGDGVEMLAALDPQADVLVELDCAVCGFAWSAPFDIGGYLWAEMDADARRLLSEVHVLASAYGWSEAEVLAVGPARRRRYLEMVAS</sequence>
<dbReference type="OrthoDB" id="283948at2"/>
<dbReference type="Proteomes" id="UP000266677">
    <property type="component" value="Unassembled WGS sequence"/>
</dbReference>
<evidence type="ECO:0000313" key="1">
    <source>
        <dbReference type="EMBL" id="RJO70868.1"/>
    </source>
</evidence>
<gene>
    <name evidence="1" type="ORF">D5S18_27175</name>
</gene>
<dbReference type="EMBL" id="QZFU01000036">
    <property type="protein sequence ID" value="RJO70868.1"/>
    <property type="molecule type" value="Genomic_DNA"/>
</dbReference>
<organism evidence="1 2">
    <name type="scientific">Nocardia panacis</name>
    <dbReference type="NCBI Taxonomy" id="2340916"/>
    <lineage>
        <taxon>Bacteria</taxon>
        <taxon>Bacillati</taxon>
        <taxon>Actinomycetota</taxon>
        <taxon>Actinomycetes</taxon>
        <taxon>Mycobacteriales</taxon>
        <taxon>Nocardiaceae</taxon>
        <taxon>Nocardia</taxon>
    </lineage>
</organism>
<name>A0A3A4JPC7_9NOCA</name>
<protein>
    <submittedName>
        <fullName evidence="1">Uncharacterized protein</fullName>
    </submittedName>
</protein>
<reference evidence="1 2" key="1">
    <citation type="submission" date="2018-09" db="EMBL/GenBank/DDBJ databases">
        <title>YIM PH21274 draft genome.</title>
        <authorList>
            <person name="Miao C."/>
        </authorList>
    </citation>
    <scope>NUCLEOTIDE SEQUENCE [LARGE SCALE GENOMIC DNA]</scope>
    <source>
        <strain evidence="1 2">YIM PH 21724</strain>
    </source>
</reference>
<keyword evidence="2" id="KW-1185">Reference proteome</keyword>